<sequence length="109" mass="11944">MENADAGEAFRSLEKNNPFGANLDSYKLFHLPSVSRVLETGWSLPTSLSSPTMPGKAPRLDFIRQNLQMMTSMLETSGDNLSPEMRANLECEIKSLLQKVSSMTGSSSS</sequence>
<keyword evidence="1" id="KW-0418">Kinase</keyword>
<organism evidence="1 2">
    <name type="scientific">Prunus yedoensis var. nudiflora</name>
    <dbReference type="NCBI Taxonomy" id="2094558"/>
    <lineage>
        <taxon>Eukaryota</taxon>
        <taxon>Viridiplantae</taxon>
        <taxon>Streptophyta</taxon>
        <taxon>Embryophyta</taxon>
        <taxon>Tracheophyta</taxon>
        <taxon>Spermatophyta</taxon>
        <taxon>Magnoliopsida</taxon>
        <taxon>eudicotyledons</taxon>
        <taxon>Gunneridae</taxon>
        <taxon>Pentapetalae</taxon>
        <taxon>rosids</taxon>
        <taxon>fabids</taxon>
        <taxon>Rosales</taxon>
        <taxon>Rosaceae</taxon>
        <taxon>Amygdaloideae</taxon>
        <taxon>Amygdaleae</taxon>
        <taxon>Prunus</taxon>
    </lineage>
</organism>
<gene>
    <name evidence="1" type="ORF">Pyn_40233</name>
</gene>
<proteinExistence type="predicted"/>
<protein>
    <submittedName>
        <fullName evidence="1">Serine/threonine-protein kinase ATM</fullName>
    </submittedName>
</protein>
<dbReference type="EMBL" id="PJQY01002393">
    <property type="protein sequence ID" value="PQP94062.1"/>
    <property type="molecule type" value="Genomic_DNA"/>
</dbReference>
<evidence type="ECO:0000313" key="2">
    <source>
        <dbReference type="Proteomes" id="UP000250321"/>
    </source>
</evidence>
<dbReference type="PANTHER" id="PTHR35491:SF12">
    <property type="entry name" value="RRM DOMAIN-CONTAINING PROTEIN"/>
    <property type="match status" value="1"/>
</dbReference>
<dbReference type="GO" id="GO:0016301">
    <property type="term" value="F:kinase activity"/>
    <property type="evidence" value="ECO:0007669"/>
    <property type="project" value="UniProtKB-KW"/>
</dbReference>
<reference evidence="1 2" key="1">
    <citation type="submission" date="2018-02" db="EMBL/GenBank/DDBJ databases">
        <title>Draft genome of wild Prunus yedoensis var. nudiflora.</title>
        <authorList>
            <person name="Baek S."/>
            <person name="Kim J.-H."/>
            <person name="Choi K."/>
            <person name="Kim G.-B."/>
            <person name="Cho A."/>
            <person name="Jang H."/>
            <person name="Shin C.-H."/>
            <person name="Yu H.-J."/>
            <person name="Mun J.-H."/>
        </authorList>
    </citation>
    <scope>NUCLEOTIDE SEQUENCE [LARGE SCALE GENOMIC DNA]</scope>
    <source>
        <strain evidence="2">cv. Jeju island</strain>
        <tissue evidence="1">Leaf</tissue>
    </source>
</reference>
<dbReference type="STRING" id="2094558.A0A314XJF6"/>
<evidence type="ECO:0000313" key="1">
    <source>
        <dbReference type="EMBL" id="PQP94062.1"/>
    </source>
</evidence>
<accession>A0A314XJF6</accession>
<keyword evidence="2" id="KW-1185">Reference proteome</keyword>
<keyword evidence="1" id="KW-0808">Transferase</keyword>
<name>A0A314XJF6_PRUYE</name>
<dbReference type="PANTHER" id="PTHR35491">
    <property type="entry name" value="OS12G0638500-LIKE PROTEIN"/>
    <property type="match status" value="1"/>
</dbReference>
<dbReference type="Proteomes" id="UP000250321">
    <property type="component" value="Unassembled WGS sequence"/>
</dbReference>
<dbReference type="OrthoDB" id="21615at2759"/>
<dbReference type="AlphaFoldDB" id="A0A314XJF6"/>
<comment type="caution">
    <text evidence="1">The sequence shown here is derived from an EMBL/GenBank/DDBJ whole genome shotgun (WGS) entry which is preliminary data.</text>
</comment>